<organism evidence="3 4">
    <name type="scientific">Drosophila guanche</name>
    <name type="common">Fruit fly</name>
    <dbReference type="NCBI Taxonomy" id="7266"/>
    <lineage>
        <taxon>Eukaryota</taxon>
        <taxon>Metazoa</taxon>
        <taxon>Ecdysozoa</taxon>
        <taxon>Arthropoda</taxon>
        <taxon>Hexapoda</taxon>
        <taxon>Insecta</taxon>
        <taxon>Pterygota</taxon>
        <taxon>Neoptera</taxon>
        <taxon>Endopterygota</taxon>
        <taxon>Diptera</taxon>
        <taxon>Brachycera</taxon>
        <taxon>Muscomorpha</taxon>
        <taxon>Ephydroidea</taxon>
        <taxon>Drosophilidae</taxon>
        <taxon>Drosophila</taxon>
        <taxon>Sophophora</taxon>
    </lineage>
</organism>
<name>A0A3B0J8B4_DROGU</name>
<dbReference type="InterPro" id="IPR001910">
    <property type="entry name" value="Inosine/uridine_hydrolase_dom"/>
</dbReference>
<protein>
    <submittedName>
        <fullName evidence="3">Blast:Probable glutamine-dependent NAD(+) synthetase</fullName>
    </submittedName>
</protein>
<dbReference type="PANTHER" id="PTHR46190:SF1">
    <property type="entry name" value="SI:CH211-201H21.5"/>
    <property type="match status" value="1"/>
</dbReference>
<keyword evidence="4" id="KW-1185">Reference proteome</keyword>
<dbReference type="OrthoDB" id="432381at2759"/>
<comment type="similarity">
    <text evidence="1">Belongs to the IUNH family.</text>
</comment>
<dbReference type="InterPro" id="IPR052775">
    <property type="entry name" value="IUN_hydrolase"/>
</dbReference>
<dbReference type="Proteomes" id="UP000268350">
    <property type="component" value="Unassembled WGS sequence"/>
</dbReference>
<dbReference type="EMBL" id="OUUW01000003">
    <property type="protein sequence ID" value="SPP78085.1"/>
    <property type="molecule type" value="Genomic_DNA"/>
</dbReference>
<dbReference type="SUPFAM" id="SSF53590">
    <property type="entry name" value="Nucleoside hydrolase"/>
    <property type="match status" value="1"/>
</dbReference>
<accession>A0A3B0J8B4</accession>
<dbReference type="Gene3D" id="3.90.245.10">
    <property type="entry name" value="Ribonucleoside hydrolase-like"/>
    <property type="match status" value="1"/>
</dbReference>
<gene>
    <name evidence="3" type="ORF">DGUA_6G010671</name>
</gene>
<dbReference type="GO" id="GO:0016799">
    <property type="term" value="F:hydrolase activity, hydrolyzing N-glycosyl compounds"/>
    <property type="evidence" value="ECO:0007669"/>
    <property type="project" value="InterPro"/>
</dbReference>
<dbReference type="AlphaFoldDB" id="A0A3B0J8B4"/>
<proteinExistence type="inferred from homology"/>
<feature type="domain" description="Inosine/uridine-preferring nucleoside hydrolase" evidence="2">
    <location>
        <begin position="14"/>
        <end position="330"/>
    </location>
</feature>
<dbReference type="InterPro" id="IPR036452">
    <property type="entry name" value="Ribo_hydro-like"/>
</dbReference>
<evidence type="ECO:0000256" key="1">
    <source>
        <dbReference type="ARBA" id="ARBA00009176"/>
    </source>
</evidence>
<evidence type="ECO:0000259" key="2">
    <source>
        <dbReference type="Pfam" id="PF01156"/>
    </source>
</evidence>
<dbReference type="Pfam" id="PF01156">
    <property type="entry name" value="IU_nuc_hydro"/>
    <property type="match status" value="1"/>
</dbReference>
<evidence type="ECO:0000313" key="4">
    <source>
        <dbReference type="Proteomes" id="UP000268350"/>
    </source>
</evidence>
<evidence type="ECO:0000313" key="3">
    <source>
        <dbReference type="EMBL" id="SPP78085.1"/>
    </source>
</evidence>
<reference evidence="4" key="1">
    <citation type="submission" date="2018-01" db="EMBL/GenBank/DDBJ databases">
        <authorList>
            <person name="Alioto T."/>
            <person name="Alioto T."/>
        </authorList>
    </citation>
    <scope>NUCLEOTIDE SEQUENCE [LARGE SCALE GENOMIC DNA]</scope>
</reference>
<sequence>MATNACVSDCDSFVVYDCDIGTDDAWGLAMLLRAESLRIAGRKSFRVAAVTCVQGNTSVDHGTLNALRVLSTLDRLDVPVFKGCADPIVPRTWALKSQFHGVDGLGDVGDYPAVNADQLLSEEHAVNAMYRLACQHPGKVDYLLCGPLTNFACCINLYGDAFLDKLGGVYIMGGNILGKGNVTKSAEFNFMMDQEAAHIVLERLKRPALILPWEPCIDGEFGLTLDWRLNVLGAVKHPFVELLTRVERSMLVPRGFEKWVSCDALLTAAYLFPQQMIADEREYYATVELCGVHTRGQMVLDHLRGRWVDAIHGKAKNVRVIRRLNAEPFRTIISYAAFLPQADVEMQQLCKEAQQQQS</sequence>
<dbReference type="OMA" id="REYYATV"/>
<dbReference type="CDD" id="cd02649">
    <property type="entry name" value="nuc_hydro_CeIAG"/>
    <property type="match status" value="1"/>
</dbReference>
<dbReference type="PANTHER" id="PTHR46190">
    <property type="entry name" value="SI:CH211-201H21.5-RELATED"/>
    <property type="match status" value="1"/>
</dbReference>